<name>A0A8J6N4W9_9BACT</name>
<reference evidence="2 3" key="1">
    <citation type="submission" date="2020-08" db="EMBL/GenBank/DDBJ databases">
        <title>Bridging the membrane lipid divide: bacteria of the FCB group superphylum have the potential to synthesize archaeal ether lipids.</title>
        <authorList>
            <person name="Villanueva L."/>
            <person name="Von Meijenfeldt F.A.B."/>
            <person name="Westbye A.B."/>
            <person name="Yadav S."/>
            <person name="Hopmans E.C."/>
            <person name="Dutilh B.E."/>
            <person name="Sinninghe Damste J.S."/>
        </authorList>
    </citation>
    <scope>NUCLEOTIDE SEQUENCE [LARGE SCALE GENOMIC DNA]</scope>
    <source>
        <strain evidence="2">NIOZ-UU82</strain>
    </source>
</reference>
<keyword evidence="1" id="KW-0472">Membrane</keyword>
<sequence>MPEINIESSSVQSYLSILQGVINRMAANSTGCKTWCIALVSAVVVIIADKGKPEFVWISIIPILLFLFLDSYYLGLEKRFRQKYNEFIRKLHDGSASVEDLYIVTPGRGMKVFLSTTGLSLISLSVWPFYGLLAAMLFIVRYWLLPV</sequence>
<evidence type="ECO:0000313" key="2">
    <source>
        <dbReference type="EMBL" id="MBC8199354.1"/>
    </source>
</evidence>
<evidence type="ECO:0000256" key="1">
    <source>
        <dbReference type="SAM" id="Phobius"/>
    </source>
</evidence>
<dbReference type="Proteomes" id="UP000603545">
    <property type="component" value="Unassembled WGS sequence"/>
</dbReference>
<dbReference type="EMBL" id="JACNLL010000047">
    <property type="protein sequence ID" value="MBC8199354.1"/>
    <property type="molecule type" value="Genomic_DNA"/>
</dbReference>
<keyword evidence="1" id="KW-0812">Transmembrane</keyword>
<feature type="transmembrane region" description="Helical" evidence="1">
    <location>
        <begin position="118"/>
        <end position="144"/>
    </location>
</feature>
<feature type="transmembrane region" description="Helical" evidence="1">
    <location>
        <begin position="55"/>
        <end position="74"/>
    </location>
</feature>
<evidence type="ECO:0000313" key="3">
    <source>
        <dbReference type="Proteomes" id="UP000603545"/>
    </source>
</evidence>
<organism evidence="2 3">
    <name type="scientific">Candidatus Desulfaltia bathyphila</name>
    <dbReference type="NCBI Taxonomy" id="2841697"/>
    <lineage>
        <taxon>Bacteria</taxon>
        <taxon>Pseudomonadati</taxon>
        <taxon>Thermodesulfobacteriota</taxon>
        <taxon>Desulfobacteria</taxon>
        <taxon>Desulfobacterales</taxon>
        <taxon>Desulfobacterales incertae sedis</taxon>
        <taxon>Candidatus Desulfaltia</taxon>
    </lineage>
</organism>
<dbReference type="AlphaFoldDB" id="A0A8J6N4W9"/>
<comment type="caution">
    <text evidence="2">The sequence shown here is derived from an EMBL/GenBank/DDBJ whole genome shotgun (WGS) entry which is preliminary data.</text>
</comment>
<gene>
    <name evidence="2" type="ORF">H8E80_04820</name>
</gene>
<accession>A0A8J6N4W9</accession>
<protein>
    <submittedName>
        <fullName evidence="2">Uncharacterized protein</fullName>
    </submittedName>
</protein>
<proteinExistence type="predicted"/>
<feature type="transmembrane region" description="Helical" evidence="1">
    <location>
        <begin position="32"/>
        <end position="49"/>
    </location>
</feature>
<keyword evidence="1" id="KW-1133">Transmembrane helix</keyword>